<dbReference type="Proteomes" id="UP000054270">
    <property type="component" value="Unassembled WGS sequence"/>
</dbReference>
<accession>A0A0D2L9Q4</accession>
<evidence type="ECO:0000313" key="2">
    <source>
        <dbReference type="Proteomes" id="UP000054270"/>
    </source>
</evidence>
<name>A0A0D2L9Q4_HYPSF</name>
<dbReference type="AlphaFoldDB" id="A0A0D2L9Q4"/>
<keyword evidence="2" id="KW-1185">Reference proteome</keyword>
<proteinExistence type="predicted"/>
<dbReference type="EMBL" id="KN817540">
    <property type="protein sequence ID" value="KJA23972.1"/>
    <property type="molecule type" value="Genomic_DNA"/>
</dbReference>
<protein>
    <submittedName>
        <fullName evidence="1">Uncharacterized protein</fullName>
    </submittedName>
</protein>
<organism evidence="1 2">
    <name type="scientific">Hypholoma sublateritium (strain FD-334 SS-4)</name>
    <dbReference type="NCBI Taxonomy" id="945553"/>
    <lineage>
        <taxon>Eukaryota</taxon>
        <taxon>Fungi</taxon>
        <taxon>Dikarya</taxon>
        <taxon>Basidiomycota</taxon>
        <taxon>Agaricomycotina</taxon>
        <taxon>Agaricomycetes</taxon>
        <taxon>Agaricomycetidae</taxon>
        <taxon>Agaricales</taxon>
        <taxon>Agaricineae</taxon>
        <taxon>Strophariaceae</taxon>
        <taxon>Hypholoma</taxon>
    </lineage>
</organism>
<gene>
    <name evidence="1" type="ORF">HYPSUDRAFT_201084</name>
</gene>
<evidence type="ECO:0000313" key="1">
    <source>
        <dbReference type="EMBL" id="KJA23972.1"/>
    </source>
</evidence>
<sequence>MLPSPRTLLDAWIKSPLLHRCTLFGPLPSSASSPGAPLLSSSYAINGHTASLLSITVPAMHSVHCYRSSGANPPCKSTFLWTASIAYRDMILDVPCVTIRPHSEIAFLSCTVHSPSQHLPYALYLSDMSEQPTRAHAWLPRCCVESARGAGGVALAASDTINLNLYKCQPLSLPISPAQRVFIFSKLEVLSGGLDSSYSATQPRAVSPASQRACIHAPAPGIARRPVLCAGRSRNRRRVGNHTTFNLSTSTPSSLRALPTGAACHTQVQICCAAIPSGYSCTRTKRHCDERESGPPAPRSALPPGAACWVRSRSRLNQRRVGVEVQAVEDTRQSAYRLSCQLPGYPYAPLG</sequence>
<reference evidence="2" key="1">
    <citation type="submission" date="2014-04" db="EMBL/GenBank/DDBJ databases">
        <title>Evolutionary Origins and Diversification of the Mycorrhizal Mutualists.</title>
        <authorList>
            <consortium name="DOE Joint Genome Institute"/>
            <consortium name="Mycorrhizal Genomics Consortium"/>
            <person name="Kohler A."/>
            <person name="Kuo A."/>
            <person name="Nagy L.G."/>
            <person name="Floudas D."/>
            <person name="Copeland A."/>
            <person name="Barry K.W."/>
            <person name="Cichocki N."/>
            <person name="Veneault-Fourrey C."/>
            <person name="LaButti K."/>
            <person name="Lindquist E.A."/>
            <person name="Lipzen A."/>
            <person name="Lundell T."/>
            <person name="Morin E."/>
            <person name="Murat C."/>
            <person name="Riley R."/>
            <person name="Ohm R."/>
            <person name="Sun H."/>
            <person name="Tunlid A."/>
            <person name="Henrissat B."/>
            <person name="Grigoriev I.V."/>
            <person name="Hibbett D.S."/>
            <person name="Martin F."/>
        </authorList>
    </citation>
    <scope>NUCLEOTIDE SEQUENCE [LARGE SCALE GENOMIC DNA]</scope>
    <source>
        <strain evidence="2">FD-334 SS-4</strain>
    </source>
</reference>